<organism evidence="2">
    <name type="scientific">viral metagenome</name>
    <dbReference type="NCBI Taxonomy" id="1070528"/>
    <lineage>
        <taxon>unclassified sequences</taxon>
        <taxon>metagenomes</taxon>
        <taxon>organismal metagenomes</taxon>
    </lineage>
</organism>
<gene>
    <name evidence="2" type="ORF">TM448A02668_0010</name>
    <name evidence="3" type="ORF">TM448B02292_0011</name>
</gene>
<evidence type="ECO:0000313" key="3">
    <source>
        <dbReference type="EMBL" id="QJI01105.1"/>
    </source>
</evidence>
<sequence>MSKIQKNPLIFILLVMMLLVLVGGGIVRLGTISPGFEGAKCYGYGADLRWGTDWTGSNILHLYSDRTQGDDLATSQTYGFWDRAYWTTTATPNDLGIGRQCGATNLVTGAKMISKEYPNIGVHIESNIQLADINRQGDPLGWNDTNPMDAQRIEYWSKTAVKEEIADKILYHYTLTKESFLVVPAEFWIGFYLVPSQTNAGTGSGWREGEWSNIVVWFMLDWTIWDNAYKDPWLDDPKINVFTSEHEGQVINQQKSSEYRGGFPITGWIQGWEKAGWTSAPTYQESPLWFETRSSESNVYTIEELADLKDILMSKVQFAPSLVGQFISLYNEPSASFDYEPQLYEGSTFPTETVTSYVKTPDSKMKKTMYFPINILNFGTYADVTATVLGVPTGWRIFYPSCYFRMRVLYGVYGTFTYLWTEELAKDPTVNYPEEPERHGTSVVHVAGFDLGTWWQGIITNPFTYLWTIIIFGFLILVSLIVLAIFAPGFLTVLGGLVGRKKGSVRG</sequence>
<keyword evidence="1" id="KW-1133">Transmembrane helix</keyword>
<dbReference type="EMBL" id="MT144898">
    <property type="protein sequence ID" value="QJI01105.1"/>
    <property type="molecule type" value="Genomic_DNA"/>
</dbReference>
<evidence type="ECO:0000313" key="2">
    <source>
        <dbReference type="EMBL" id="QJA52377.1"/>
    </source>
</evidence>
<protein>
    <submittedName>
        <fullName evidence="2">Uncharacterized protein</fullName>
    </submittedName>
</protein>
<feature type="transmembrane region" description="Helical" evidence="1">
    <location>
        <begin position="465"/>
        <end position="498"/>
    </location>
</feature>
<accession>A0A6H1ZYI1</accession>
<keyword evidence="1" id="KW-0472">Membrane</keyword>
<name>A0A6H1ZYI1_9ZZZZ</name>
<evidence type="ECO:0000256" key="1">
    <source>
        <dbReference type="SAM" id="Phobius"/>
    </source>
</evidence>
<dbReference type="AlphaFoldDB" id="A0A6H1ZYI1"/>
<keyword evidence="1" id="KW-0812">Transmembrane</keyword>
<reference evidence="2" key="1">
    <citation type="submission" date="2020-03" db="EMBL/GenBank/DDBJ databases">
        <title>The deep terrestrial virosphere.</title>
        <authorList>
            <person name="Holmfeldt K."/>
            <person name="Nilsson E."/>
            <person name="Simone D."/>
            <person name="Lopez-Fernandez M."/>
            <person name="Wu X."/>
            <person name="de Brujin I."/>
            <person name="Lundin D."/>
            <person name="Andersson A."/>
            <person name="Bertilsson S."/>
            <person name="Dopson M."/>
        </authorList>
    </citation>
    <scope>NUCLEOTIDE SEQUENCE</scope>
    <source>
        <strain evidence="2">TM448A02668</strain>
        <strain evidence="3">TM448B02292</strain>
    </source>
</reference>
<dbReference type="EMBL" id="MT144334">
    <property type="protein sequence ID" value="QJA52377.1"/>
    <property type="molecule type" value="Genomic_DNA"/>
</dbReference>
<proteinExistence type="predicted"/>